<name>A0AAV0WRP5_9HEMI</name>
<dbReference type="GO" id="GO:0003677">
    <property type="term" value="F:DNA binding"/>
    <property type="evidence" value="ECO:0007669"/>
    <property type="project" value="UniProtKB-KW"/>
</dbReference>
<dbReference type="Proteomes" id="UP001160148">
    <property type="component" value="Unassembled WGS sequence"/>
</dbReference>
<evidence type="ECO:0000313" key="3">
    <source>
        <dbReference type="EMBL" id="CAI6358744.1"/>
    </source>
</evidence>
<dbReference type="PROSITE" id="PS51253">
    <property type="entry name" value="HTH_CENPB"/>
    <property type="match status" value="1"/>
</dbReference>
<accession>A0AAV0WRP5</accession>
<evidence type="ECO:0000313" key="4">
    <source>
        <dbReference type="Proteomes" id="UP001160148"/>
    </source>
</evidence>
<dbReference type="AlphaFoldDB" id="A0AAV0WRP5"/>
<protein>
    <recommendedName>
        <fullName evidence="2">HTH CENPB-type domain-containing protein</fullName>
    </recommendedName>
</protein>
<dbReference type="Pfam" id="PF03221">
    <property type="entry name" value="HTH_Tnp_Tc5"/>
    <property type="match status" value="1"/>
</dbReference>
<keyword evidence="4" id="KW-1185">Reference proteome</keyword>
<evidence type="ECO:0000259" key="2">
    <source>
        <dbReference type="PROSITE" id="PS51253"/>
    </source>
</evidence>
<comment type="caution">
    <text evidence="3">The sequence shown here is derived from an EMBL/GenBank/DDBJ whole genome shotgun (WGS) entry which is preliminary data.</text>
</comment>
<dbReference type="EMBL" id="CARXXK010000002">
    <property type="protein sequence ID" value="CAI6358744.1"/>
    <property type="molecule type" value="Genomic_DNA"/>
</dbReference>
<evidence type="ECO:0000256" key="1">
    <source>
        <dbReference type="ARBA" id="ARBA00023125"/>
    </source>
</evidence>
<sequence length="475" mass="54534">MKITCGPATVLTQDEEDLLQTWIIDSCRKGFPRRKEDLLNSVQKFLETNKRQNPFKNNLPGFGWYKAFMRRHPLISVRTSEHVTSANACISETDIKKWFSEVHLYLVENGLNEILEDPTRVFNGDETGFSLCPKNKTVLASKIYKLLSGCTDNVLNDNENCTTKACTNNSCKEIDDDNVILVPEEINEDNVILVPEEINEDNVILVPEEINESFWDSSDIVEDMILEKKTNQEEMTMSVEETPNLFLNIISENQNIQDEMEIEGALETPRTINKKVFKISPLQSCLVWPVTPERKGKRSTERIPYVISSESWQNIQQTKAEKKRKIEMEKEDRKKYRIENRLKKSSLTGKSLKKQPTRVEKLKVARNIFPEKIIKKKIPTETITSEALAKQIDNHKNVVLFNVDDDESVNDVITYVTVGLCFSCGKNLSEISKGVDCTFCSHMYHLKCLTKDEFCDLGVGESFLFICKPCQNHLK</sequence>
<proteinExistence type="predicted"/>
<organism evidence="3 4">
    <name type="scientific">Macrosiphum euphorbiae</name>
    <name type="common">potato aphid</name>
    <dbReference type="NCBI Taxonomy" id="13131"/>
    <lineage>
        <taxon>Eukaryota</taxon>
        <taxon>Metazoa</taxon>
        <taxon>Ecdysozoa</taxon>
        <taxon>Arthropoda</taxon>
        <taxon>Hexapoda</taxon>
        <taxon>Insecta</taxon>
        <taxon>Pterygota</taxon>
        <taxon>Neoptera</taxon>
        <taxon>Paraneoptera</taxon>
        <taxon>Hemiptera</taxon>
        <taxon>Sternorrhyncha</taxon>
        <taxon>Aphidomorpha</taxon>
        <taxon>Aphidoidea</taxon>
        <taxon>Aphididae</taxon>
        <taxon>Macrosiphini</taxon>
        <taxon>Macrosiphum</taxon>
    </lineage>
</organism>
<keyword evidence="1" id="KW-0238">DNA-binding</keyword>
<reference evidence="3 4" key="1">
    <citation type="submission" date="2023-01" db="EMBL/GenBank/DDBJ databases">
        <authorList>
            <person name="Whitehead M."/>
        </authorList>
    </citation>
    <scope>NUCLEOTIDE SEQUENCE [LARGE SCALE GENOMIC DNA]</scope>
</reference>
<gene>
    <name evidence="3" type="ORF">MEUPH1_LOCUS14231</name>
</gene>
<feature type="domain" description="HTH CENPB-type" evidence="2">
    <location>
        <begin position="3"/>
        <end position="78"/>
    </location>
</feature>
<dbReference type="InterPro" id="IPR006600">
    <property type="entry name" value="HTH_CenpB_DNA-bd_dom"/>
</dbReference>
<dbReference type="SUPFAM" id="SSF57903">
    <property type="entry name" value="FYVE/PHD zinc finger"/>
    <property type="match status" value="1"/>
</dbReference>
<dbReference type="InterPro" id="IPR011011">
    <property type="entry name" value="Znf_FYVE_PHD"/>
</dbReference>